<evidence type="ECO:0000256" key="1">
    <source>
        <dbReference type="SAM" id="MobiDB-lite"/>
    </source>
</evidence>
<evidence type="ECO:0000313" key="2">
    <source>
        <dbReference type="EMBL" id="CAH2008929.1"/>
    </source>
</evidence>
<organism evidence="2 3">
    <name type="scientific">Acanthoscelides obtectus</name>
    <name type="common">Bean weevil</name>
    <name type="synonym">Bruchus obtectus</name>
    <dbReference type="NCBI Taxonomy" id="200917"/>
    <lineage>
        <taxon>Eukaryota</taxon>
        <taxon>Metazoa</taxon>
        <taxon>Ecdysozoa</taxon>
        <taxon>Arthropoda</taxon>
        <taxon>Hexapoda</taxon>
        <taxon>Insecta</taxon>
        <taxon>Pterygota</taxon>
        <taxon>Neoptera</taxon>
        <taxon>Endopterygota</taxon>
        <taxon>Coleoptera</taxon>
        <taxon>Polyphaga</taxon>
        <taxon>Cucujiformia</taxon>
        <taxon>Chrysomeloidea</taxon>
        <taxon>Chrysomelidae</taxon>
        <taxon>Bruchinae</taxon>
        <taxon>Bruchini</taxon>
        <taxon>Acanthoscelides</taxon>
    </lineage>
</organism>
<keyword evidence="3" id="KW-1185">Reference proteome</keyword>
<dbReference type="AlphaFoldDB" id="A0A9P0Q4S7"/>
<gene>
    <name evidence="2" type="ORF">ACAOBT_LOCUS30510</name>
</gene>
<feature type="compositionally biased region" description="Polar residues" evidence="1">
    <location>
        <begin position="55"/>
        <end position="77"/>
    </location>
</feature>
<protein>
    <submittedName>
        <fullName evidence="2">Uncharacterized protein</fullName>
    </submittedName>
</protein>
<name>A0A9P0Q4S7_ACAOB</name>
<reference evidence="2" key="1">
    <citation type="submission" date="2022-03" db="EMBL/GenBank/DDBJ databases">
        <authorList>
            <person name="Sayadi A."/>
        </authorList>
    </citation>
    <scope>NUCLEOTIDE SEQUENCE</scope>
</reference>
<dbReference type="OrthoDB" id="6776241at2759"/>
<dbReference type="EMBL" id="CAKOFQ010007839">
    <property type="protein sequence ID" value="CAH2008929.1"/>
    <property type="molecule type" value="Genomic_DNA"/>
</dbReference>
<feature type="compositionally biased region" description="Basic and acidic residues" evidence="1">
    <location>
        <begin position="149"/>
        <end position="158"/>
    </location>
</feature>
<feature type="region of interest" description="Disordered" evidence="1">
    <location>
        <begin position="1"/>
        <end position="30"/>
    </location>
</feature>
<proteinExistence type="predicted"/>
<accession>A0A9P0Q4S7</accession>
<feature type="region of interest" description="Disordered" evidence="1">
    <location>
        <begin position="55"/>
        <end position="174"/>
    </location>
</feature>
<sequence>MNEDIPTNCLNPRTTEAPPKEAHMENPNHPKLRKKTFKSLASKLNCMTYRLSSSIENATTSSLSSEDTYNKSTTSTIDDCESWDRGSGSSEAEYEEVLYNSIYDTAEDSKMPSEEEVEYASSQNSTYQNQFDDSDVFVEPPPSPMENQNKTKDVREKPSVPPKPQNLAKVSPKQQKVLLTKGSVDVALSYHRLEELGSKSKITSKDVQETLRIVKELENMFHDKVNEILNKFKED</sequence>
<feature type="compositionally biased region" description="Basic and acidic residues" evidence="1">
    <location>
        <begin position="18"/>
        <end position="28"/>
    </location>
</feature>
<evidence type="ECO:0000313" key="3">
    <source>
        <dbReference type="Proteomes" id="UP001152888"/>
    </source>
</evidence>
<dbReference type="Proteomes" id="UP001152888">
    <property type="component" value="Unassembled WGS sequence"/>
</dbReference>
<feature type="compositionally biased region" description="Polar residues" evidence="1">
    <location>
        <begin position="120"/>
        <end position="131"/>
    </location>
</feature>
<comment type="caution">
    <text evidence="2">The sequence shown here is derived from an EMBL/GenBank/DDBJ whole genome shotgun (WGS) entry which is preliminary data.</text>
</comment>